<name>A0A841AHI5_9MICO</name>
<dbReference type="InterPro" id="IPR007214">
    <property type="entry name" value="YbaK/aa-tRNA-synth-assoc-dom"/>
</dbReference>
<comment type="caution">
    <text evidence="2">The sequence shown here is derived from an EMBL/GenBank/DDBJ whole genome shotgun (WGS) entry which is preliminary data.</text>
</comment>
<keyword evidence="3" id="KW-1185">Reference proteome</keyword>
<gene>
    <name evidence="2" type="ORF">HNR70_002854</name>
</gene>
<dbReference type="AlphaFoldDB" id="A0A841AHI5"/>
<dbReference type="RefSeq" id="WP_246375242.1">
    <property type="nucleotide sequence ID" value="NZ_JACHLZ010000001.1"/>
</dbReference>
<dbReference type="Proteomes" id="UP000588158">
    <property type="component" value="Unassembled WGS sequence"/>
</dbReference>
<dbReference type="Gene3D" id="3.90.960.10">
    <property type="entry name" value="YbaK/aminoacyl-tRNA synthetase-associated domain"/>
    <property type="match status" value="1"/>
</dbReference>
<accession>A0A841AHI5</accession>
<proteinExistence type="predicted"/>
<reference evidence="2 3" key="1">
    <citation type="submission" date="2020-08" db="EMBL/GenBank/DDBJ databases">
        <title>Sequencing the genomes of 1000 actinobacteria strains.</title>
        <authorList>
            <person name="Klenk H.-P."/>
        </authorList>
    </citation>
    <scope>NUCLEOTIDE SEQUENCE [LARGE SCALE GENOMIC DNA]</scope>
    <source>
        <strain evidence="2 3">DSM 28796</strain>
    </source>
</reference>
<dbReference type="Pfam" id="PF04073">
    <property type="entry name" value="tRNA_edit"/>
    <property type="match status" value="1"/>
</dbReference>
<dbReference type="SUPFAM" id="SSF55826">
    <property type="entry name" value="YbaK/ProRS associated domain"/>
    <property type="match status" value="1"/>
</dbReference>
<dbReference type="EMBL" id="JACHLZ010000001">
    <property type="protein sequence ID" value="MBB5833041.1"/>
    <property type="molecule type" value="Genomic_DNA"/>
</dbReference>
<dbReference type="GO" id="GO:0002161">
    <property type="term" value="F:aminoacyl-tRNA deacylase activity"/>
    <property type="evidence" value="ECO:0007669"/>
    <property type="project" value="InterPro"/>
</dbReference>
<sequence>MTPEHGTLPLDWTPLTEALDLVAPATAEAARAGAAPSARVAPVEDHLADTAEFCAAYGVDESVTANCVIVKGRGGGQDILAAVLVRASDRADVNRTVKKHLGASKLSFAPGELTEELTGMTGGGVTPIGLPEGWPVLIDPAVAELDEALIGGGVRTSKILVPGRELAALPGAEVVPLAL</sequence>
<feature type="domain" description="YbaK/aminoacyl-tRNA synthetase-associated" evidence="1">
    <location>
        <begin position="46"/>
        <end position="167"/>
    </location>
</feature>
<protein>
    <submittedName>
        <fullName evidence="2">Prolyl-tRNA editing enzyme YbaK/EbsC (Cys-tRNA(Pro) deacylase)</fullName>
    </submittedName>
</protein>
<organism evidence="2 3">
    <name type="scientific">Brachybacterium aquaticum</name>
    <dbReference type="NCBI Taxonomy" id="1432564"/>
    <lineage>
        <taxon>Bacteria</taxon>
        <taxon>Bacillati</taxon>
        <taxon>Actinomycetota</taxon>
        <taxon>Actinomycetes</taxon>
        <taxon>Micrococcales</taxon>
        <taxon>Dermabacteraceae</taxon>
        <taxon>Brachybacterium</taxon>
    </lineage>
</organism>
<evidence type="ECO:0000313" key="3">
    <source>
        <dbReference type="Proteomes" id="UP000588158"/>
    </source>
</evidence>
<dbReference type="InterPro" id="IPR036754">
    <property type="entry name" value="YbaK/aa-tRNA-synt-asso_dom_sf"/>
</dbReference>
<evidence type="ECO:0000313" key="2">
    <source>
        <dbReference type="EMBL" id="MBB5833041.1"/>
    </source>
</evidence>
<evidence type="ECO:0000259" key="1">
    <source>
        <dbReference type="Pfam" id="PF04073"/>
    </source>
</evidence>